<dbReference type="EMBL" id="JAUEDM010000006">
    <property type="protein sequence ID" value="KAK3314710.1"/>
    <property type="molecule type" value="Genomic_DNA"/>
</dbReference>
<feature type="compositionally biased region" description="Basic residues" evidence="1">
    <location>
        <begin position="100"/>
        <end position="110"/>
    </location>
</feature>
<dbReference type="Proteomes" id="UP001283341">
    <property type="component" value="Unassembled WGS sequence"/>
</dbReference>
<comment type="caution">
    <text evidence="2">The sequence shown here is derived from an EMBL/GenBank/DDBJ whole genome shotgun (WGS) entry which is preliminary data.</text>
</comment>
<name>A0AAE0HXJ9_9PEZI</name>
<protein>
    <submittedName>
        <fullName evidence="2">Uncharacterized protein</fullName>
    </submittedName>
</protein>
<sequence>MHANFEHSTDRQHRSQRTEAGIIQLALKLSGCEKIASAPSCLSLNALKNMVWFCCQHHKGILPAATQSKGNIQDSNNPGQRRTSTTHHRLELGMNGNMKQRTHHKSRIPSRRWTTNGSDHPVMMSPFRTGLWPARQRLLASLPASSMKRVWMMHTAHIPDHTDTPPTIRKVPSPRHPTQDSSEHIEHAETTTVSRKCPTVSDSKNQDIRSGTRQRHRHPGTASPILCISARDATQAVKDGLGVRRLMRNSGIIHGMLADDGFVVPTVRGSAQKLRERYRRPAHDNKWMRYVEEEEVSSFPLLRCHLTIPAQRQSELIPTTMSIIFNMSELVNHDRQGHIMSARLGCLSQRLGTWPDIWPRRREVVETRQRSVLRRPQNRLPPVQL</sequence>
<feature type="compositionally biased region" description="Polar residues" evidence="1">
    <location>
        <begin position="66"/>
        <end position="83"/>
    </location>
</feature>
<reference evidence="2" key="1">
    <citation type="journal article" date="2023" name="Mol. Phylogenet. Evol.">
        <title>Genome-scale phylogeny and comparative genomics of the fungal order Sordariales.</title>
        <authorList>
            <person name="Hensen N."/>
            <person name="Bonometti L."/>
            <person name="Westerberg I."/>
            <person name="Brannstrom I.O."/>
            <person name="Guillou S."/>
            <person name="Cros-Aarteil S."/>
            <person name="Calhoun S."/>
            <person name="Haridas S."/>
            <person name="Kuo A."/>
            <person name="Mondo S."/>
            <person name="Pangilinan J."/>
            <person name="Riley R."/>
            <person name="LaButti K."/>
            <person name="Andreopoulos B."/>
            <person name="Lipzen A."/>
            <person name="Chen C."/>
            <person name="Yan M."/>
            <person name="Daum C."/>
            <person name="Ng V."/>
            <person name="Clum A."/>
            <person name="Steindorff A."/>
            <person name="Ohm R.A."/>
            <person name="Martin F."/>
            <person name="Silar P."/>
            <person name="Natvig D.O."/>
            <person name="Lalanne C."/>
            <person name="Gautier V."/>
            <person name="Ament-Velasquez S.L."/>
            <person name="Kruys A."/>
            <person name="Hutchinson M.I."/>
            <person name="Powell A.J."/>
            <person name="Barry K."/>
            <person name="Miller A.N."/>
            <person name="Grigoriev I.V."/>
            <person name="Debuchy R."/>
            <person name="Gladieux P."/>
            <person name="Hiltunen Thoren M."/>
            <person name="Johannesson H."/>
        </authorList>
    </citation>
    <scope>NUCLEOTIDE SEQUENCE</scope>
    <source>
        <strain evidence="2">CBS 118394</strain>
    </source>
</reference>
<feature type="compositionally biased region" description="Basic and acidic residues" evidence="1">
    <location>
        <begin position="177"/>
        <end position="189"/>
    </location>
</feature>
<feature type="region of interest" description="Disordered" evidence="1">
    <location>
        <begin position="99"/>
        <end position="121"/>
    </location>
</feature>
<proteinExistence type="predicted"/>
<feature type="region of interest" description="Disordered" evidence="1">
    <location>
        <begin position="158"/>
        <end position="222"/>
    </location>
</feature>
<feature type="region of interest" description="Disordered" evidence="1">
    <location>
        <begin position="66"/>
        <end position="87"/>
    </location>
</feature>
<evidence type="ECO:0000313" key="2">
    <source>
        <dbReference type="EMBL" id="KAK3314710.1"/>
    </source>
</evidence>
<reference evidence="2" key="2">
    <citation type="submission" date="2023-06" db="EMBL/GenBank/DDBJ databases">
        <authorList>
            <consortium name="Lawrence Berkeley National Laboratory"/>
            <person name="Haridas S."/>
            <person name="Hensen N."/>
            <person name="Bonometti L."/>
            <person name="Westerberg I."/>
            <person name="Brannstrom I.O."/>
            <person name="Guillou S."/>
            <person name="Cros-Aarteil S."/>
            <person name="Calhoun S."/>
            <person name="Kuo A."/>
            <person name="Mondo S."/>
            <person name="Pangilinan J."/>
            <person name="Riley R."/>
            <person name="Labutti K."/>
            <person name="Andreopoulos B."/>
            <person name="Lipzen A."/>
            <person name="Chen C."/>
            <person name="Yanf M."/>
            <person name="Daum C."/>
            <person name="Ng V."/>
            <person name="Clum A."/>
            <person name="Steindorff A."/>
            <person name="Ohm R."/>
            <person name="Martin F."/>
            <person name="Silar P."/>
            <person name="Natvig D."/>
            <person name="Lalanne C."/>
            <person name="Gautier V."/>
            <person name="Ament-Velasquez S.L."/>
            <person name="Kruys A."/>
            <person name="Hutchinson M.I."/>
            <person name="Powell A.J."/>
            <person name="Barry K."/>
            <person name="Miller A.N."/>
            <person name="Grigoriev I.V."/>
            <person name="Debuchy R."/>
            <person name="Gladieux P."/>
            <person name="Thoren M.H."/>
            <person name="Johannesson H."/>
        </authorList>
    </citation>
    <scope>NUCLEOTIDE SEQUENCE</scope>
    <source>
        <strain evidence="2">CBS 118394</strain>
    </source>
</reference>
<gene>
    <name evidence="2" type="ORF">B0H66DRAFT_535609</name>
</gene>
<feature type="compositionally biased region" description="Polar residues" evidence="1">
    <location>
        <begin position="190"/>
        <end position="211"/>
    </location>
</feature>
<evidence type="ECO:0000313" key="3">
    <source>
        <dbReference type="Proteomes" id="UP001283341"/>
    </source>
</evidence>
<organism evidence="2 3">
    <name type="scientific">Apodospora peruviana</name>
    <dbReference type="NCBI Taxonomy" id="516989"/>
    <lineage>
        <taxon>Eukaryota</taxon>
        <taxon>Fungi</taxon>
        <taxon>Dikarya</taxon>
        <taxon>Ascomycota</taxon>
        <taxon>Pezizomycotina</taxon>
        <taxon>Sordariomycetes</taxon>
        <taxon>Sordariomycetidae</taxon>
        <taxon>Sordariales</taxon>
        <taxon>Lasiosphaeriaceae</taxon>
        <taxon>Apodospora</taxon>
    </lineage>
</organism>
<evidence type="ECO:0000256" key="1">
    <source>
        <dbReference type="SAM" id="MobiDB-lite"/>
    </source>
</evidence>
<dbReference type="AlphaFoldDB" id="A0AAE0HXJ9"/>
<keyword evidence="3" id="KW-1185">Reference proteome</keyword>
<accession>A0AAE0HXJ9</accession>